<dbReference type="AlphaFoldDB" id="A0A4P9ZNS0"/>
<dbReference type="InterPro" id="IPR000988">
    <property type="entry name" value="Ribosomal_eL24-rel_N"/>
</dbReference>
<evidence type="ECO:0000259" key="5">
    <source>
        <dbReference type="Pfam" id="PF01246"/>
    </source>
</evidence>
<dbReference type="SUPFAM" id="SSF57716">
    <property type="entry name" value="Glucocorticoid receptor-like (DNA-binding domain)"/>
    <property type="match status" value="1"/>
</dbReference>
<protein>
    <submittedName>
        <fullName evidence="6">Ribosomal protein L24e-domain-containing protein</fullName>
    </submittedName>
</protein>
<feature type="compositionally biased region" description="Basic and acidic residues" evidence="4">
    <location>
        <begin position="112"/>
        <end position="129"/>
    </location>
</feature>
<dbReference type="PANTHER" id="PTHR10792">
    <property type="entry name" value="60S RIBOSOMAL PROTEIN L24"/>
    <property type="match status" value="1"/>
</dbReference>
<keyword evidence="3" id="KW-0687">Ribonucleoprotein</keyword>
<feature type="domain" description="Large ribosomal subunit protein eL24-related N-terminal" evidence="5">
    <location>
        <begin position="1"/>
        <end position="66"/>
    </location>
</feature>
<dbReference type="PANTHER" id="PTHR10792:SF1">
    <property type="entry name" value="RIBOSOMAL PROTEIN L24"/>
    <property type="match status" value="1"/>
</dbReference>
<keyword evidence="7" id="KW-1185">Reference proteome</keyword>
<dbReference type="Pfam" id="PF01246">
    <property type="entry name" value="Ribosomal_L24e"/>
    <property type="match status" value="1"/>
</dbReference>
<dbReference type="InterPro" id="IPR056366">
    <property type="entry name" value="Ribosomal_eL24"/>
</dbReference>
<sequence>MKLEICSFSGHKIYPGHGSLYVRADNRVFRFVSSKSESLFLQRKNPRKINWTVVYRRINRKGVTEEITRKKTRRTVKSQRAVAGASLETIKAKREQKPEVRAALRKEAIEKAKAAKKVTADKKKAEKASTKSKSAPKKK</sequence>
<name>A0A4P9ZNS0_9FUNG</name>
<evidence type="ECO:0000256" key="4">
    <source>
        <dbReference type="SAM" id="MobiDB-lite"/>
    </source>
</evidence>
<organism evidence="6 7">
    <name type="scientific">Dimargaris cristalligena</name>
    <dbReference type="NCBI Taxonomy" id="215637"/>
    <lineage>
        <taxon>Eukaryota</taxon>
        <taxon>Fungi</taxon>
        <taxon>Fungi incertae sedis</taxon>
        <taxon>Zoopagomycota</taxon>
        <taxon>Kickxellomycotina</taxon>
        <taxon>Dimargaritomycetes</taxon>
        <taxon>Dimargaritales</taxon>
        <taxon>Dimargaritaceae</taxon>
        <taxon>Dimargaris</taxon>
    </lineage>
</organism>
<dbReference type="EMBL" id="ML003281">
    <property type="protein sequence ID" value="RKP34261.1"/>
    <property type="molecule type" value="Genomic_DNA"/>
</dbReference>
<dbReference type="InterPro" id="IPR023442">
    <property type="entry name" value="Ribosomal_eL24_CS"/>
</dbReference>
<evidence type="ECO:0000313" key="6">
    <source>
        <dbReference type="EMBL" id="RKP34261.1"/>
    </source>
</evidence>
<reference evidence="7" key="1">
    <citation type="journal article" date="2018" name="Nat. Microbiol.">
        <title>Leveraging single-cell genomics to expand the fungal tree of life.</title>
        <authorList>
            <person name="Ahrendt S.R."/>
            <person name="Quandt C.A."/>
            <person name="Ciobanu D."/>
            <person name="Clum A."/>
            <person name="Salamov A."/>
            <person name="Andreopoulos B."/>
            <person name="Cheng J.F."/>
            <person name="Woyke T."/>
            <person name="Pelin A."/>
            <person name="Henrissat B."/>
            <person name="Reynolds N.K."/>
            <person name="Benny G.L."/>
            <person name="Smith M.E."/>
            <person name="James T.Y."/>
            <person name="Grigoriev I.V."/>
        </authorList>
    </citation>
    <scope>NUCLEOTIDE SEQUENCE [LARGE SCALE GENOMIC DNA]</scope>
    <source>
        <strain evidence="7">RSA 468</strain>
    </source>
</reference>
<proteinExistence type="inferred from homology"/>
<keyword evidence="2 6" id="KW-0689">Ribosomal protein</keyword>
<accession>A0A4P9ZNS0</accession>
<dbReference type="PROSITE" id="PS01073">
    <property type="entry name" value="RIBOSOMAL_L24E"/>
    <property type="match status" value="1"/>
</dbReference>
<dbReference type="Gene3D" id="6.10.250.1270">
    <property type="match status" value="1"/>
</dbReference>
<feature type="region of interest" description="Disordered" evidence="4">
    <location>
        <begin position="112"/>
        <end position="139"/>
    </location>
</feature>
<dbReference type="GO" id="GO:0003735">
    <property type="term" value="F:structural constituent of ribosome"/>
    <property type="evidence" value="ECO:0007669"/>
    <property type="project" value="InterPro"/>
</dbReference>
<dbReference type="GO" id="GO:0003729">
    <property type="term" value="F:mRNA binding"/>
    <property type="evidence" value="ECO:0007669"/>
    <property type="project" value="TreeGrafter"/>
</dbReference>
<evidence type="ECO:0000313" key="7">
    <source>
        <dbReference type="Proteomes" id="UP000268162"/>
    </source>
</evidence>
<evidence type="ECO:0000256" key="2">
    <source>
        <dbReference type="ARBA" id="ARBA00022980"/>
    </source>
</evidence>
<dbReference type="OrthoDB" id="1727108at2759"/>
<dbReference type="Proteomes" id="UP000268162">
    <property type="component" value="Unassembled WGS sequence"/>
</dbReference>
<dbReference type="STRING" id="215637.A0A4P9ZNS0"/>
<evidence type="ECO:0000256" key="3">
    <source>
        <dbReference type="ARBA" id="ARBA00023274"/>
    </source>
</evidence>
<dbReference type="GO" id="GO:0022625">
    <property type="term" value="C:cytosolic large ribosomal subunit"/>
    <property type="evidence" value="ECO:0007669"/>
    <property type="project" value="TreeGrafter"/>
</dbReference>
<comment type="similarity">
    <text evidence="1">Belongs to the eukaryotic ribosomal protein eL24 family.</text>
</comment>
<gene>
    <name evidence="6" type="ORF">BJ085DRAFT_31957</name>
</gene>
<dbReference type="CDD" id="cd00472">
    <property type="entry name" value="Ribosomal_L24e_L24"/>
    <property type="match status" value="1"/>
</dbReference>
<dbReference type="FunFam" id="2.30.170.20:FF:000002">
    <property type="entry name" value="60S ribosomal protein L24"/>
    <property type="match status" value="1"/>
</dbReference>
<dbReference type="GO" id="GO:0002181">
    <property type="term" value="P:cytoplasmic translation"/>
    <property type="evidence" value="ECO:0007669"/>
    <property type="project" value="TreeGrafter"/>
</dbReference>
<dbReference type="Gene3D" id="2.30.170.20">
    <property type="entry name" value="Ribosomal protein L24e"/>
    <property type="match status" value="1"/>
</dbReference>
<evidence type="ECO:0000256" key="1">
    <source>
        <dbReference type="ARBA" id="ARBA00005647"/>
    </source>
</evidence>
<dbReference type="InterPro" id="IPR038630">
    <property type="entry name" value="L24e/L24_sf"/>
</dbReference>